<keyword evidence="1" id="KW-0934">Plastid</keyword>
<geneLocation type="chloroplast" evidence="1"/>
<reference evidence="1" key="1">
    <citation type="submission" date="2017-12" db="EMBL/GenBank/DDBJ databases">
        <authorList>
            <person name="Hurst M.R.H."/>
        </authorList>
    </citation>
    <scope>NUCLEOTIDE SEQUENCE</scope>
    <source>
        <strain evidence="1">UTEX 2505</strain>
    </source>
</reference>
<evidence type="ECO:0000313" key="1">
    <source>
        <dbReference type="EMBL" id="AUW36457.1"/>
    </source>
</evidence>
<dbReference type="AlphaFoldDB" id="A0A2K9YRS9"/>
<dbReference type="EMBL" id="MG677935">
    <property type="protein sequence ID" value="AUW36457.1"/>
    <property type="molecule type" value="Genomic_DNA"/>
</dbReference>
<proteinExistence type="predicted"/>
<protein>
    <submittedName>
        <fullName evidence="1">Uncharacterized protein</fullName>
    </submittedName>
</protein>
<gene>
    <name evidence="1" type="ORF">SG3EUKT975004.1</name>
</gene>
<name>A0A2K9YRS9_HAELA</name>
<keyword evidence="1" id="KW-0150">Chloroplast</keyword>
<organism evidence="1">
    <name type="scientific">Haematococcus lacustris</name>
    <name type="common">Green alga</name>
    <name type="synonym">Haematococcus pluvialis</name>
    <dbReference type="NCBI Taxonomy" id="44745"/>
    <lineage>
        <taxon>Eukaryota</taxon>
        <taxon>Viridiplantae</taxon>
        <taxon>Chlorophyta</taxon>
        <taxon>core chlorophytes</taxon>
        <taxon>Chlorophyceae</taxon>
        <taxon>CS clade</taxon>
        <taxon>Chlamydomonadales</taxon>
        <taxon>Haematococcaceae</taxon>
        <taxon>Haematococcus</taxon>
    </lineage>
</organism>
<sequence length="60" mass="6878">MFFPLKLSIDRRGLAILRFKGKNIGRGARRPPPAYEGARKFLPPTLRLRLINKFRPKGSS</sequence>
<accession>A0A2K9YRS9</accession>